<organism evidence="4">
    <name type="scientific">freshwater metagenome</name>
    <dbReference type="NCBI Taxonomy" id="449393"/>
    <lineage>
        <taxon>unclassified sequences</taxon>
        <taxon>metagenomes</taxon>
        <taxon>ecological metagenomes</taxon>
    </lineage>
</organism>
<protein>
    <submittedName>
        <fullName evidence="4">Unannotated protein</fullName>
    </submittedName>
</protein>
<dbReference type="InterPro" id="IPR002130">
    <property type="entry name" value="Cyclophilin-type_PPIase_dom"/>
</dbReference>
<evidence type="ECO:0000256" key="2">
    <source>
        <dbReference type="SAM" id="Phobius"/>
    </source>
</evidence>
<accession>A0A6J7FZ79</accession>
<keyword evidence="2" id="KW-0812">Transmembrane</keyword>
<dbReference type="CDD" id="cd00317">
    <property type="entry name" value="cyclophilin"/>
    <property type="match status" value="1"/>
</dbReference>
<keyword evidence="2" id="KW-1133">Transmembrane helix</keyword>
<evidence type="ECO:0000256" key="1">
    <source>
        <dbReference type="SAM" id="MobiDB-lite"/>
    </source>
</evidence>
<dbReference type="PANTHER" id="PTHR45625">
    <property type="entry name" value="PEPTIDYL-PROLYL CIS-TRANS ISOMERASE-RELATED"/>
    <property type="match status" value="1"/>
</dbReference>
<dbReference type="AlphaFoldDB" id="A0A6J7FZ79"/>
<dbReference type="PRINTS" id="PR00153">
    <property type="entry name" value="CSAPPISMRASE"/>
</dbReference>
<dbReference type="PANTHER" id="PTHR45625:SF3">
    <property type="entry name" value="PEPTIDYL-PROLYL CIS-TRANS ISOMERASE B-RELATED"/>
    <property type="match status" value="1"/>
</dbReference>
<dbReference type="Gene3D" id="2.40.100.10">
    <property type="entry name" value="Cyclophilin-like"/>
    <property type="match status" value="1"/>
</dbReference>
<proteinExistence type="predicted"/>
<feature type="compositionally biased region" description="Low complexity" evidence="1">
    <location>
        <begin position="57"/>
        <end position="81"/>
    </location>
</feature>
<dbReference type="SUPFAM" id="SSF50891">
    <property type="entry name" value="Cyclophilin-like"/>
    <property type="match status" value="1"/>
</dbReference>
<feature type="region of interest" description="Disordered" evidence="1">
    <location>
        <begin position="57"/>
        <end position="112"/>
    </location>
</feature>
<sequence length="281" mass="29175">MTSNKRAKDLARAKADRQADRRANRAKRQRVINRVVAVVAVVVIAAGGVTWWALSKSGGSSDGGDSTPTPQPTPTQTSDGPTPSPTTQPDPACTEAPAVRTDDKSFTEPGDAGIKPKTTYSLVLATNCGDVTIETFADKAPQTVNSMLFLAQQGYFDLTKCHRLTTSGIFVLQCGDPKAVGSGGPGYQIPDENLPVAGTNDYPKGTVAMANSGPNTNGSQFFIVYADTTLPPGYTIWGKVTSGLDVVEGIAQAGTENGMGDGAPLQTTVIETAKVKSAPAA</sequence>
<feature type="transmembrane region" description="Helical" evidence="2">
    <location>
        <begin position="31"/>
        <end position="54"/>
    </location>
</feature>
<dbReference type="GO" id="GO:0003755">
    <property type="term" value="F:peptidyl-prolyl cis-trans isomerase activity"/>
    <property type="evidence" value="ECO:0007669"/>
    <property type="project" value="InterPro"/>
</dbReference>
<dbReference type="InterPro" id="IPR029000">
    <property type="entry name" value="Cyclophilin-like_dom_sf"/>
</dbReference>
<feature type="domain" description="PPIase cyclophilin-type" evidence="3">
    <location>
        <begin position="129"/>
        <end position="275"/>
    </location>
</feature>
<dbReference type="Pfam" id="PF00160">
    <property type="entry name" value="Pro_isomerase"/>
    <property type="match status" value="1"/>
</dbReference>
<gene>
    <name evidence="4" type="ORF">UFOPK3610_00039</name>
</gene>
<dbReference type="PROSITE" id="PS50072">
    <property type="entry name" value="CSA_PPIASE_2"/>
    <property type="match status" value="1"/>
</dbReference>
<dbReference type="InterPro" id="IPR044666">
    <property type="entry name" value="Cyclophilin_A-like"/>
</dbReference>
<evidence type="ECO:0000259" key="3">
    <source>
        <dbReference type="PROSITE" id="PS50072"/>
    </source>
</evidence>
<name>A0A6J7FZ79_9ZZZZ</name>
<feature type="compositionally biased region" description="Basic and acidic residues" evidence="1">
    <location>
        <begin position="1"/>
        <end position="23"/>
    </location>
</feature>
<reference evidence="4" key="1">
    <citation type="submission" date="2020-05" db="EMBL/GenBank/DDBJ databases">
        <authorList>
            <person name="Chiriac C."/>
            <person name="Salcher M."/>
            <person name="Ghai R."/>
            <person name="Kavagutti S V."/>
        </authorList>
    </citation>
    <scope>NUCLEOTIDE SEQUENCE</scope>
</reference>
<evidence type="ECO:0000313" key="4">
    <source>
        <dbReference type="EMBL" id="CAB4899484.1"/>
    </source>
</evidence>
<dbReference type="EMBL" id="CAFBMR010000001">
    <property type="protein sequence ID" value="CAB4899484.1"/>
    <property type="molecule type" value="Genomic_DNA"/>
</dbReference>
<feature type="region of interest" description="Disordered" evidence="1">
    <location>
        <begin position="1"/>
        <end position="28"/>
    </location>
</feature>
<keyword evidence="2" id="KW-0472">Membrane</keyword>